<evidence type="ECO:0000256" key="3">
    <source>
        <dbReference type="ARBA" id="ARBA00023015"/>
    </source>
</evidence>
<dbReference type="Pfam" id="PF00847">
    <property type="entry name" value="AP2"/>
    <property type="match status" value="1"/>
</dbReference>
<dbReference type="SMART" id="SM00380">
    <property type="entry name" value="AP2"/>
    <property type="match status" value="1"/>
</dbReference>
<dbReference type="GO" id="GO:0005634">
    <property type="term" value="C:nucleus"/>
    <property type="evidence" value="ECO:0007669"/>
    <property type="project" value="UniProtKB-SubCell"/>
</dbReference>
<dbReference type="InterPro" id="IPR050913">
    <property type="entry name" value="AP2/ERF_ERF"/>
</dbReference>
<evidence type="ECO:0000259" key="8">
    <source>
        <dbReference type="PROSITE" id="PS51032"/>
    </source>
</evidence>
<keyword evidence="3" id="KW-0805">Transcription regulation</keyword>
<sequence length="339" mass="38292">MPKISPDSRKSSEYNKCSVFPKSVRISITDPDATDSSSDEDELFGRRRVKKYVNEINMQTSHKKRTKESLVAKQKQMKARSPAASGRKFRGVRQRPWGKWAAEIRDPARRVRLWLGTYDTAEEAAMVYDNAAIKLRGPDALTNFIIPPQNKKPEINATSVSGYESGDESHNLSSPTSVLRFRSSQTSDEAEPQRRFDTVKEAEECQSFQKPVEECETFVQEPVQTVEKYEVEPSSIQDYPADESFLDNIFNFQSPELLSESLLPFDDGPPVFDNDFLNEDIGTVFDEIPAYPNNFLSDDLGMLMDSVVQDLGSPSSMLEVDCYFRDIGDFSSSDALIVL</sequence>
<dbReference type="PROSITE" id="PS51032">
    <property type="entry name" value="AP2_ERF"/>
    <property type="match status" value="1"/>
</dbReference>
<dbReference type="FunFam" id="3.30.730.10:FF:000001">
    <property type="entry name" value="Ethylene-responsive transcription factor 2"/>
    <property type="match status" value="1"/>
</dbReference>
<evidence type="ECO:0000256" key="5">
    <source>
        <dbReference type="ARBA" id="ARBA00023163"/>
    </source>
</evidence>
<dbReference type="InterPro" id="IPR036955">
    <property type="entry name" value="AP2/ERF_dom_sf"/>
</dbReference>
<evidence type="ECO:0000313" key="9">
    <source>
        <dbReference type="EMBL" id="WAK85972.1"/>
    </source>
</evidence>
<feature type="region of interest" description="Disordered" evidence="7">
    <location>
        <begin position="145"/>
        <end position="196"/>
    </location>
</feature>
<comment type="subcellular location">
    <subcellularLocation>
        <location evidence="1">Nucleus</location>
    </subcellularLocation>
</comment>
<feature type="compositionally biased region" description="Polar residues" evidence="7">
    <location>
        <begin position="171"/>
        <end position="187"/>
    </location>
</feature>
<dbReference type="CDD" id="cd00018">
    <property type="entry name" value="AP2"/>
    <property type="match status" value="1"/>
</dbReference>
<dbReference type="GO" id="GO:0003700">
    <property type="term" value="F:DNA-binding transcription factor activity"/>
    <property type="evidence" value="ECO:0007669"/>
    <property type="project" value="InterPro"/>
</dbReference>
<protein>
    <submittedName>
        <fullName evidence="9">Transcription factor ERF11</fullName>
    </submittedName>
</protein>
<dbReference type="GO" id="GO:0003677">
    <property type="term" value="F:DNA binding"/>
    <property type="evidence" value="ECO:0007669"/>
    <property type="project" value="UniProtKB-KW"/>
</dbReference>
<evidence type="ECO:0000256" key="1">
    <source>
        <dbReference type="ARBA" id="ARBA00004123"/>
    </source>
</evidence>
<name>A0A9E8Z090_NOTNI</name>
<keyword evidence="6" id="KW-0539">Nucleus</keyword>
<dbReference type="SUPFAM" id="SSF54171">
    <property type="entry name" value="DNA-binding domain"/>
    <property type="match status" value="1"/>
</dbReference>
<feature type="region of interest" description="Disordered" evidence="7">
    <location>
        <begin position="56"/>
        <end position="92"/>
    </location>
</feature>
<dbReference type="AlphaFoldDB" id="A0A9E8Z090"/>
<dbReference type="PANTHER" id="PTHR31194:SF202">
    <property type="entry name" value="ETHYLENE-RESPONSIVE TRANSCRIPTION FACTOR ERF070"/>
    <property type="match status" value="1"/>
</dbReference>
<dbReference type="Gene3D" id="3.30.730.10">
    <property type="entry name" value="AP2/ERF domain"/>
    <property type="match status" value="1"/>
</dbReference>
<evidence type="ECO:0000256" key="2">
    <source>
        <dbReference type="ARBA" id="ARBA00022821"/>
    </source>
</evidence>
<evidence type="ECO:0000256" key="6">
    <source>
        <dbReference type="ARBA" id="ARBA00023242"/>
    </source>
</evidence>
<keyword evidence="4" id="KW-0238">DNA-binding</keyword>
<reference evidence="9" key="1">
    <citation type="submission" date="2022-08" db="EMBL/GenBank/DDBJ databases">
        <title>Phylogenomics of transcriptionally active AP2/ERF and bHLH transcription factors and their promoter regions regulating camptothecin biosynthesis in Nothapodytes nimmoniana.</title>
        <authorList>
            <person name="Godbole R.C."/>
            <person name="Pable A.A."/>
            <person name="Singh S."/>
            <person name="Barvkar V.T."/>
        </authorList>
    </citation>
    <scope>NUCLEOTIDE SEQUENCE</scope>
</reference>
<dbReference type="InterPro" id="IPR001471">
    <property type="entry name" value="AP2/ERF_dom"/>
</dbReference>
<accession>A0A9E8Z090</accession>
<feature type="domain" description="AP2/ERF" evidence="8">
    <location>
        <begin position="88"/>
        <end position="145"/>
    </location>
</feature>
<dbReference type="InterPro" id="IPR016177">
    <property type="entry name" value="DNA-bd_dom_sf"/>
</dbReference>
<dbReference type="GO" id="GO:0006952">
    <property type="term" value="P:defense response"/>
    <property type="evidence" value="ECO:0007669"/>
    <property type="project" value="UniProtKB-KW"/>
</dbReference>
<dbReference type="EMBL" id="OP311444">
    <property type="protein sequence ID" value="WAK85972.1"/>
    <property type="molecule type" value="mRNA"/>
</dbReference>
<proteinExistence type="evidence at transcript level"/>
<dbReference type="PRINTS" id="PR00367">
    <property type="entry name" value="ETHRSPELEMNT"/>
</dbReference>
<dbReference type="PANTHER" id="PTHR31194">
    <property type="entry name" value="SHN SHINE , DNA BINDING / TRANSCRIPTION FACTOR"/>
    <property type="match status" value="1"/>
</dbReference>
<keyword evidence="2" id="KW-0611">Plant defense</keyword>
<evidence type="ECO:0000256" key="4">
    <source>
        <dbReference type="ARBA" id="ARBA00023125"/>
    </source>
</evidence>
<keyword evidence="5" id="KW-0804">Transcription</keyword>
<organism evidence="9">
    <name type="scientific">Nothapodytes nimmoniana</name>
    <name type="common">Nothapodytes foetida</name>
    <dbReference type="NCBI Taxonomy" id="159386"/>
    <lineage>
        <taxon>Eukaryota</taxon>
        <taxon>Viridiplantae</taxon>
        <taxon>Streptophyta</taxon>
        <taxon>Embryophyta</taxon>
        <taxon>Tracheophyta</taxon>
        <taxon>Spermatophyta</taxon>
        <taxon>Magnoliopsida</taxon>
        <taxon>eudicotyledons</taxon>
        <taxon>Gunneridae</taxon>
        <taxon>Pentapetalae</taxon>
        <taxon>asterids</taxon>
        <taxon>lamiids</taxon>
        <taxon>Icacinales</taxon>
        <taxon>Icacinaceae</taxon>
        <taxon>Nothapodytes</taxon>
    </lineage>
</organism>
<evidence type="ECO:0000256" key="7">
    <source>
        <dbReference type="SAM" id="MobiDB-lite"/>
    </source>
</evidence>